<comment type="caution">
    <text evidence="7">The sequence shown here is derived from an EMBL/GenBank/DDBJ whole genome shotgun (WGS) entry which is preliminary data.</text>
</comment>
<dbReference type="RefSeq" id="WP_161977949.1">
    <property type="nucleotide sequence ID" value="NZ_BIFS01000002.1"/>
</dbReference>
<evidence type="ECO:0000256" key="2">
    <source>
        <dbReference type="ARBA" id="ARBA00005695"/>
    </source>
</evidence>
<reference evidence="8" key="1">
    <citation type="submission" date="2018-12" db="EMBL/GenBank/DDBJ databases">
        <title>Tengunoibacter tsumagoiensis gen. nov., sp. nov., Dictyobacter kobayashii sp. nov., D. alpinus sp. nov., and D. joshuensis sp. nov. and description of Dictyobacteraceae fam. nov. within the order Ktedonobacterales isolated from Tengu-no-mugimeshi.</title>
        <authorList>
            <person name="Wang C.M."/>
            <person name="Zheng Y."/>
            <person name="Sakai Y."/>
            <person name="Toyoda A."/>
            <person name="Minakuchi Y."/>
            <person name="Abe K."/>
            <person name="Yokota A."/>
            <person name="Yabe S."/>
        </authorList>
    </citation>
    <scope>NUCLEOTIDE SEQUENCE [LARGE SCALE GENOMIC DNA]</scope>
    <source>
        <strain evidence="8">Uno11</strain>
    </source>
</reference>
<keyword evidence="8" id="KW-1185">Reference proteome</keyword>
<evidence type="ECO:0000256" key="5">
    <source>
        <dbReference type="SAM" id="SignalP"/>
    </source>
</evidence>
<dbReference type="Proteomes" id="UP000287188">
    <property type="component" value="Unassembled WGS sequence"/>
</dbReference>
<evidence type="ECO:0000256" key="3">
    <source>
        <dbReference type="ARBA" id="ARBA00022448"/>
    </source>
</evidence>
<comment type="similarity">
    <text evidence="2">Belongs to the bacterial solute-binding protein 5 family.</text>
</comment>
<dbReference type="Gene3D" id="3.40.190.10">
    <property type="entry name" value="Periplasmic binding protein-like II"/>
    <property type="match status" value="1"/>
</dbReference>
<proteinExistence type="inferred from homology"/>
<evidence type="ECO:0000259" key="6">
    <source>
        <dbReference type="Pfam" id="PF00496"/>
    </source>
</evidence>
<accession>A0A402AX43</accession>
<dbReference type="Pfam" id="PF00496">
    <property type="entry name" value="SBP_bac_5"/>
    <property type="match status" value="1"/>
</dbReference>
<evidence type="ECO:0000256" key="4">
    <source>
        <dbReference type="ARBA" id="ARBA00022729"/>
    </source>
</evidence>
<feature type="domain" description="Solute-binding protein family 5" evidence="6">
    <location>
        <begin position="93"/>
        <end position="290"/>
    </location>
</feature>
<evidence type="ECO:0000256" key="1">
    <source>
        <dbReference type="ARBA" id="ARBA00004196"/>
    </source>
</evidence>
<dbReference type="GO" id="GO:1904680">
    <property type="term" value="F:peptide transmembrane transporter activity"/>
    <property type="evidence" value="ECO:0007669"/>
    <property type="project" value="TreeGrafter"/>
</dbReference>
<dbReference type="SUPFAM" id="SSF53850">
    <property type="entry name" value="Periplasmic binding protein-like II"/>
    <property type="match status" value="1"/>
</dbReference>
<evidence type="ECO:0000313" key="8">
    <source>
        <dbReference type="Proteomes" id="UP000287188"/>
    </source>
</evidence>
<feature type="chain" id="PRO_5019328651" description="Solute-binding protein family 5 domain-containing protein" evidence="5">
    <location>
        <begin position="25"/>
        <end position="308"/>
    </location>
</feature>
<dbReference type="Gene3D" id="3.90.76.10">
    <property type="entry name" value="Dipeptide-binding Protein, Domain 1"/>
    <property type="match status" value="1"/>
</dbReference>
<comment type="subcellular location">
    <subcellularLocation>
        <location evidence="1">Cell envelope</location>
    </subcellularLocation>
</comment>
<dbReference type="InterPro" id="IPR000914">
    <property type="entry name" value="SBP_5_dom"/>
</dbReference>
<evidence type="ECO:0000313" key="7">
    <source>
        <dbReference type="EMBL" id="GCE23710.1"/>
    </source>
</evidence>
<gene>
    <name evidence="7" type="ORF">KDK_75100</name>
</gene>
<feature type="signal peptide" evidence="5">
    <location>
        <begin position="1"/>
        <end position="24"/>
    </location>
</feature>
<name>A0A402AX43_9CHLR</name>
<sequence length="308" mass="33601">MRSGKKITTMMLPTLLCLFGVLLAACGGGSVPGSGSGSVNKTKAPDNQQVYRWAFRLPDIASFDPGIATDNTSIQAINMAFTGLVQLDNQLNIKPQLAQSYDISDKGLTYTFHLRPDLKFSDGTKLDANDVAYSIDRALSPDINNQSGVALTYLGLIKNAPERTEGKVPSVIGTGVIVKDPNTVVIKLNKATGYFLGALTYPTSFVVEKSVIDKYGSKWTDHLADNGGQGGDGPFKVKEYSHSTGIKFVPNDNYYGKKPQLKEVDYLPFKDRQTSYNSYLADQVDITDIPCHSIVSRRLALISIRMML</sequence>
<dbReference type="GO" id="GO:0015833">
    <property type="term" value="P:peptide transport"/>
    <property type="evidence" value="ECO:0007669"/>
    <property type="project" value="TreeGrafter"/>
</dbReference>
<dbReference type="PANTHER" id="PTHR30290">
    <property type="entry name" value="PERIPLASMIC BINDING COMPONENT OF ABC TRANSPORTER"/>
    <property type="match status" value="1"/>
</dbReference>
<dbReference type="AlphaFoldDB" id="A0A402AX43"/>
<protein>
    <recommendedName>
        <fullName evidence="6">Solute-binding protein family 5 domain-containing protein</fullName>
    </recommendedName>
</protein>
<keyword evidence="3" id="KW-0813">Transport</keyword>
<organism evidence="7 8">
    <name type="scientific">Dictyobacter kobayashii</name>
    <dbReference type="NCBI Taxonomy" id="2014872"/>
    <lineage>
        <taxon>Bacteria</taxon>
        <taxon>Bacillati</taxon>
        <taxon>Chloroflexota</taxon>
        <taxon>Ktedonobacteria</taxon>
        <taxon>Ktedonobacterales</taxon>
        <taxon>Dictyobacteraceae</taxon>
        <taxon>Dictyobacter</taxon>
    </lineage>
</organism>
<dbReference type="EMBL" id="BIFS01000002">
    <property type="protein sequence ID" value="GCE23710.1"/>
    <property type="molecule type" value="Genomic_DNA"/>
</dbReference>
<dbReference type="PROSITE" id="PS51257">
    <property type="entry name" value="PROKAR_LIPOPROTEIN"/>
    <property type="match status" value="1"/>
</dbReference>
<dbReference type="GO" id="GO:0030313">
    <property type="term" value="C:cell envelope"/>
    <property type="evidence" value="ECO:0007669"/>
    <property type="project" value="UniProtKB-SubCell"/>
</dbReference>
<keyword evidence="4 5" id="KW-0732">Signal</keyword>
<dbReference type="InterPro" id="IPR039424">
    <property type="entry name" value="SBP_5"/>
</dbReference>
<dbReference type="PANTHER" id="PTHR30290:SF10">
    <property type="entry name" value="PERIPLASMIC OLIGOPEPTIDE-BINDING PROTEIN-RELATED"/>
    <property type="match status" value="1"/>
</dbReference>